<dbReference type="GeneID" id="106765120"/>
<dbReference type="PROSITE" id="PS01011">
    <property type="entry name" value="FOLYLPOLYGLU_SYNT_1"/>
    <property type="match status" value="1"/>
</dbReference>
<dbReference type="Gene3D" id="3.90.190.20">
    <property type="entry name" value="Mur ligase, C-terminal domain"/>
    <property type="match status" value="1"/>
</dbReference>
<dbReference type="OrthoDB" id="5212574at2759"/>
<evidence type="ECO:0000256" key="1">
    <source>
        <dbReference type="ARBA" id="ARBA00008276"/>
    </source>
</evidence>
<dbReference type="InterPro" id="IPR036565">
    <property type="entry name" value="Mur-like_cat_sf"/>
</dbReference>
<dbReference type="GO" id="GO:0005524">
    <property type="term" value="F:ATP binding"/>
    <property type="evidence" value="ECO:0007669"/>
    <property type="project" value="UniProtKB-KW"/>
</dbReference>
<dbReference type="PROSITE" id="PS01012">
    <property type="entry name" value="FOLYLPOLYGLU_SYNT_2"/>
    <property type="match status" value="1"/>
</dbReference>
<evidence type="ECO:0000256" key="2">
    <source>
        <dbReference type="ARBA" id="ARBA00022598"/>
    </source>
</evidence>
<dbReference type="NCBIfam" id="TIGR01499">
    <property type="entry name" value="folC"/>
    <property type="match status" value="1"/>
</dbReference>
<comment type="similarity">
    <text evidence="1">Belongs to the folylpolyglutamate synthase family.</text>
</comment>
<name>A0A1S3UGG8_VIGRR</name>
<evidence type="ECO:0000313" key="9">
    <source>
        <dbReference type="Proteomes" id="UP000087766"/>
    </source>
</evidence>
<evidence type="ECO:0000313" key="10">
    <source>
        <dbReference type="RefSeq" id="XP_014505111.1"/>
    </source>
</evidence>
<dbReference type="GO" id="GO:0005737">
    <property type="term" value="C:cytoplasm"/>
    <property type="evidence" value="ECO:0007669"/>
    <property type="project" value="TreeGrafter"/>
</dbReference>
<dbReference type="InterPro" id="IPR036615">
    <property type="entry name" value="Mur_ligase_C_dom_sf"/>
</dbReference>
<dbReference type="SUPFAM" id="SSF53244">
    <property type="entry name" value="MurD-like peptide ligases, peptide-binding domain"/>
    <property type="match status" value="1"/>
</dbReference>
<dbReference type="AlphaFoldDB" id="A0A1S3UGG8"/>
<dbReference type="PANTHER" id="PTHR11136:SF0">
    <property type="entry name" value="DIHYDROFOLATE SYNTHETASE-RELATED"/>
    <property type="match status" value="1"/>
</dbReference>
<dbReference type="GO" id="GO:0046872">
    <property type="term" value="F:metal ion binding"/>
    <property type="evidence" value="ECO:0007669"/>
    <property type="project" value="UniProtKB-KW"/>
</dbReference>
<dbReference type="GO" id="GO:0004326">
    <property type="term" value="F:tetrahydrofolylpolyglutamate synthase activity"/>
    <property type="evidence" value="ECO:0007669"/>
    <property type="project" value="InterPro"/>
</dbReference>
<dbReference type="InterPro" id="IPR001645">
    <property type="entry name" value="Folylpolyglutamate_synth"/>
</dbReference>
<dbReference type="InterPro" id="IPR013221">
    <property type="entry name" value="Mur_ligase_cen"/>
</dbReference>
<dbReference type="InterPro" id="IPR018109">
    <property type="entry name" value="Folylpolyglutamate_synth_CS"/>
</dbReference>
<evidence type="ECO:0000259" key="8">
    <source>
        <dbReference type="Pfam" id="PF08245"/>
    </source>
</evidence>
<dbReference type="Pfam" id="PF02875">
    <property type="entry name" value="Mur_ligase_C"/>
    <property type="match status" value="1"/>
</dbReference>
<sequence length="533" mass="57408">MLLSSIRRKFARGVWPIRTLSSNAEMKEFLDYLDSLKNFEKSGVPRAAGTDSDEGFDLGRMRRLMERFGNPHTKFKAVHIAGTKGKGSTAAFISNILRTEGYSVGCYTSPHILTIRERILLGRSGHPVSAKLLNDLFHRIKQELEQAMKEENGCISHFEVFTAMAYILFADENVDIAVIEAGLGGARDATNIISSSGLAAAVITTVGEEHLAALGGSLETIAMAKAGIIKQGCPLVLGGPFVPHIERIIRDKAATMESTVVSAYDTRNRFTVKSCSILNGRPCQICDIVIQVGQDLKMSCELHDVKLKMLGDHQLQNAATATCVALCLRNLGWSISDESIRSGLEHTHLLGRSQFLSSEEAEVLGLTGATVLLDGAHTKESAKALMNTIKTAFPKARLVFVVAMASDKDHVGFAQEILSGGHVETVLLTEAAIAGGVTRTTPASLLKDSWIKASDELGIEILHDGMAEYDELINESESNLGDGMTILSTESSLKSCLRTANKILTRRGEEEKGVIVFTGSLHIAASVLASLAG</sequence>
<dbReference type="SUPFAM" id="SSF53623">
    <property type="entry name" value="MurD-like peptide ligases, catalytic domain"/>
    <property type="match status" value="1"/>
</dbReference>
<keyword evidence="5" id="KW-0067">ATP-binding</keyword>
<evidence type="ECO:0000256" key="3">
    <source>
        <dbReference type="ARBA" id="ARBA00022723"/>
    </source>
</evidence>
<keyword evidence="3" id="KW-0479">Metal-binding</keyword>
<dbReference type="Pfam" id="PF08245">
    <property type="entry name" value="Mur_ligase_M"/>
    <property type="match status" value="1"/>
</dbReference>
<evidence type="ECO:0000256" key="4">
    <source>
        <dbReference type="ARBA" id="ARBA00022741"/>
    </source>
</evidence>
<proteinExistence type="inferred from homology"/>
<evidence type="ECO:0000256" key="5">
    <source>
        <dbReference type="ARBA" id="ARBA00022840"/>
    </source>
</evidence>
<dbReference type="KEGG" id="vra:106765120"/>
<organism evidence="9 10">
    <name type="scientific">Vigna radiata var. radiata</name>
    <name type="common">Mung bean</name>
    <name type="synonym">Phaseolus aureus</name>
    <dbReference type="NCBI Taxonomy" id="3916"/>
    <lineage>
        <taxon>Eukaryota</taxon>
        <taxon>Viridiplantae</taxon>
        <taxon>Streptophyta</taxon>
        <taxon>Embryophyta</taxon>
        <taxon>Tracheophyta</taxon>
        <taxon>Spermatophyta</taxon>
        <taxon>Magnoliopsida</taxon>
        <taxon>eudicotyledons</taxon>
        <taxon>Gunneridae</taxon>
        <taxon>Pentapetalae</taxon>
        <taxon>rosids</taxon>
        <taxon>fabids</taxon>
        <taxon>Fabales</taxon>
        <taxon>Fabaceae</taxon>
        <taxon>Papilionoideae</taxon>
        <taxon>50 kb inversion clade</taxon>
        <taxon>NPAAA clade</taxon>
        <taxon>indigoferoid/millettioid clade</taxon>
        <taxon>Phaseoleae</taxon>
        <taxon>Vigna</taxon>
    </lineage>
</organism>
<reference evidence="9" key="1">
    <citation type="journal article" date="2014" name="Nat. Commun.">
        <title>Genome sequence of mungbean and insights into evolution within Vigna species.</title>
        <authorList>
            <person name="Kang Y.J."/>
            <person name="Kim S.K."/>
            <person name="Kim M.Y."/>
            <person name="Lestari P."/>
            <person name="Kim K.H."/>
            <person name="Ha B.K."/>
            <person name="Jun T.H."/>
            <person name="Hwang W.J."/>
            <person name="Lee T."/>
            <person name="Lee J."/>
            <person name="Shim S."/>
            <person name="Yoon M.Y."/>
            <person name="Jang Y.E."/>
            <person name="Han K.S."/>
            <person name="Taeprayoon P."/>
            <person name="Yoon N."/>
            <person name="Somta P."/>
            <person name="Tanya P."/>
            <person name="Kim K.S."/>
            <person name="Gwag J.G."/>
            <person name="Moon J.K."/>
            <person name="Lee Y.H."/>
            <person name="Park B.S."/>
            <person name="Bombarely A."/>
            <person name="Doyle J.J."/>
            <person name="Jackson S.A."/>
            <person name="Schafleitner R."/>
            <person name="Srinives P."/>
            <person name="Varshney R.K."/>
            <person name="Lee S.H."/>
        </authorList>
    </citation>
    <scope>NUCLEOTIDE SEQUENCE [LARGE SCALE GENOMIC DNA]</scope>
    <source>
        <strain evidence="9">cv. VC1973A</strain>
    </source>
</reference>
<dbReference type="RefSeq" id="XP_014505111.1">
    <property type="nucleotide sequence ID" value="XM_014649625.2"/>
</dbReference>
<dbReference type="Gene3D" id="3.40.1190.10">
    <property type="entry name" value="Mur-like, catalytic domain"/>
    <property type="match status" value="1"/>
</dbReference>
<dbReference type="STRING" id="3916.A0A1S3UGG8"/>
<dbReference type="InterPro" id="IPR004101">
    <property type="entry name" value="Mur_ligase_C"/>
</dbReference>
<protein>
    <submittedName>
        <fullName evidence="10">Dihydrofolate synthetase</fullName>
    </submittedName>
</protein>
<evidence type="ECO:0000259" key="7">
    <source>
        <dbReference type="Pfam" id="PF02875"/>
    </source>
</evidence>
<dbReference type="FunFam" id="3.40.1190.10:FF:000012">
    <property type="entry name" value="Dihydrofolate synthetase"/>
    <property type="match status" value="1"/>
</dbReference>
<evidence type="ECO:0000256" key="6">
    <source>
        <dbReference type="ARBA" id="ARBA00022842"/>
    </source>
</evidence>
<keyword evidence="9" id="KW-1185">Reference proteome</keyword>
<keyword evidence="2" id="KW-0436">Ligase</keyword>
<dbReference type="GO" id="GO:0008841">
    <property type="term" value="F:dihydrofolate synthase activity"/>
    <property type="evidence" value="ECO:0007669"/>
    <property type="project" value="TreeGrafter"/>
</dbReference>
<gene>
    <name evidence="10" type="primary">LOC106765120</name>
</gene>
<accession>A0A1S3UGG8</accession>
<feature type="domain" description="Mur ligase C-terminal" evidence="7">
    <location>
        <begin position="362"/>
        <end position="435"/>
    </location>
</feature>
<keyword evidence="4" id="KW-0547">Nucleotide-binding</keyword>
<dbReference type="Proteomes" id="UP000087766">
    <property type="component" value="Chromosome 6"/>
</dbReference>
<feature type="domain" description="Mur ligase central" evidence="8">
    <location>
        <begin position="80"/>
        <end position="325"/>
    </location>
</feature>
<reference evidence="10" key="2">
    <citation type="submission" date="2025-08" db="UniProtKB">
        <authorList>
            <consortium name="RefSeq"/>
        </authorList>
    </citation>
    <scope>IDENTIFICATION</scope>
    <source>
        <tissue evidence="10">Leaf</tissue>
    </source>
</reference>
<keyword evidence="6" id="KW-0460">Magnesium</keyword>
<dbReference type="PANTHER" id="PTHR11136">
    <property type="entry name" value="FOLYLPOLYGLUTAMATE SYNTHASE-RELATED"/>
    <property type="match status" value="1"/>
</dbReference>